<accession>X0UDT4</accession>
<dbReference type="InterPro" id="IPR023635">
    <property type="entry name" value="Peptide_deformylase"/>
</dbReference>
<dbReference type="PIRSF" id="PIRSF004749">
    <property type="entry name" value="Pep_def"/>
    <property type="match status" value="1"/>
</dbReference>
<name>X0UDT4_9ZZZZ</name>
<evidence type="ECO:0008006" key="3">
    <source>
        <dbReference type="Google" id="ProtNLM"/>
    </source>
</evidence>
<dbReference type="AlphaFoldDB" id="X0UDT4"/>
<evidence type="ECO:0000256" key="1">
    <source>
        <dbReference type="ARBA" id="ARBA00010759"/>
    </source>
</evidence>
<proteinExistence type="inferred from homology"/>
<reference evidence="2" key="1">
    <citation type="journal article" date="2014" name="Front. Microbiol.">
        <title>High frequency of phylogenetically diverse reductive dehalogenase-homologous genes in deep subseafloor sedimentary metagenomes.</title>
        <authorList>
            <person name="Kawai M."/>
            <person name="Futagami T."/>
            <person name="Toyoda A."/>
            <person name="Takaki Y."/>
            <person name="Nishi S."/>
            <person name="Hori S."/>
            <person name="Arai W."/>
            <person name="Tsubouchi T."/>
            <person name="Morono Y."/>
            <person name="Uchiyama I."/>
            <person name="Ito T."/>
            <person name="Fujiyama A."/>
            <person name="Inagaki F."/>
            <person name="Takami H."/>
        </authorList>
    </citation>
    <scope>NUCLEOTIDE SEQUENCE</scope>
    <source>
        <strain evidence="2">Expedition CK06-06</strain>
    </source>
</reference>
<dbReference type="EMBL" id="BARS01017668">
    <property type="protein sequence ID" value="GAF86645.1"/>
    <property type="molecule type" value="Genomic_DNA"/>
</dbReference>
<dbReference type="CDD" id="cd00487">
    <property type="entry name" value="Pep_deformylase"/>
    <property type="match status" value="1"/>
</dbReference>
<dbReference type="GO" id="GO:0042586">
    <property type="term" value="F:peptide deformylase activity"/>
    <property type="evidence" value="ECO:0007669"/>
    <property type="project" value="InterPro"/>
</dbReference>
<protein>
    <recommendedName>
        <fullName evidence="3">Peptide deformylase</fullName>
    </recommendedName>
</protein>
<comment type="similarity">
    <text evidence="1">Belongs to the polypeptide deformylase family.</text>
</comment>
<sequence length="198" mass="22031">FEVLKLQIIYYPHPTLRHVSKPLKRVDAGLRKIVAEMFELMYADKGIGLAANQVDLPYRLFVMNPTGDPTEKGAERVYINPVLAKAKGSEEGEEGCLSIPGVLGQVDRAVTIQATAYGINGEEICEQLSRLPARVAQHETDHLDGRLFIDRIGPTAQMEIRAALSEFELEFANQRQLGQIPGDDQIATRLSELEMMRA</sequence>
<dbReference type="HAMAP" id="MF_00163">
    <property type="entry name" value="Pep_deformylase"/>
    <property type="match status" value="1"/>
</dbReference>
<dbReference type="NCBIfam" id="NF001159">
    <property type="entry name" value="PRK00150.1-3"/>
    <property type="match status" value="1"/>
</dbReference>
<organism evidence="2">
    <name type="scientific">marine sediment metagenome</name>
    <dbReference type="NCBI Taxonomy" id="412755"/>
    <lineage>
        <taxon>unclassified sequences</taxon>
        <taxon>metagenomes</taxon>
        <taxon>ecological metagenomes</taxon>
    </lineage>
</organism>
<dbReference type="NCBIfam" id="TIGR00079">
    <property type="entry name" value="pept_deformyl"/>
    <property type="match status" value="1"/>
</dbReference>
<dbReference type="PANTHER" id="PTHR10458:SF22">
    <property type="entry name" value="PEPTIDE DEFORMYLASE"/>
    <property type="match status" value="1"/>
</dbReference>
<comment type="caution">
    <text evidence="2">The sequence shown here is derived from an EMBL/GenBank/DDBJ whole genome shotgun (WGS) entry which is preliminary data.</text>
</comment>
<gene>
    <name evidence="2" type="ORF">S01H1_28864</name>
</gene>
<evidence type="ECO:0000313" key="2">
    <source>
        <dbReference type="EMBL" id="GAF86645.1"/>
    </source>
</evidence>
<dbReference type="PRINTS" id="PR01576">
    <property type="entry name" value="PDEFORMYLASE"/>
</dbReference>
<feature type="non-terminal residue" evidence="2">
    <location>
        <position position="1"/>
    </location>
</feature>
<dbReference type="SUPFAM" id="SSF56420">
    <property type="entry name" value="Peptide deformylase"/>
    <property type="match status" value="1"/>
</dbReference>
<dbReference type="Gene3D" id="3.90.45.10">
    <property type="entry name" value="Peptide deformylase"/>
    <property type="match status" value="1"/>
</dbReference>
<dbReference type="Pfam" id="PF01327">
    <property type="entry name" value="Pep_deformylase"/>
    <property type="match status" value="1"/>
</dbReference>
<dbReference type="InterPro" id="IPR036821">
    <property type="entry name" value="Peptide_deformylase_sf"/>
</dbReference>
<dbReference type="PANTHER" id="PTHR10458">
    <property type="entry name" value="PEPTIDE DEFORMYLASE"/>
    <property type="match status" value="1"/>
</dbReference>